<evidence type="ECO:0000313" key="8">
    <source>
        <dbReference type="EMBL" id="GAA4446233.1"/>
    </source>
</evidence>
<sequence length="469" mass="51337">MNDDMILRLTGQQHAKLQAHLFPGDGLEAVALALCGRRNGKGRHCLSVSNIVLVPHERCDRFADRVTWPTDFLEPLLAEASKQEWAVVKIHSHPGGYDRFSGYDDRSDRVFFDTTESWTESDAPHGSVVMLPGGKMFGRVGRAGGFQPMDAIAVAGDSIEYWTIEDEFYVPDFADRHAQVLGAGTFEKLRRLRVAVVGCSGTGSPTIEQLFRLGVGELVLVDPDTIGPENLNRILNSRGRHAQAENLKVDVAAHAIEDTGLGTTVISLPVDLCTTEAVEIVGTCDVIIGCVDSVFARHLLNKISSTYCIPYIDIGVGLRADGNGGIAHATGAVQYLQPDGSSLLSRKVFSQRDIQSDILQRTDPEEYRSRLDDGYIKGAEVSKPAVITINTIFSGYGVWELLCRMHAIRDDGSYEFANQRWSLSGNIHDHEAEGERCPVVSRHLGFGDMVPLLGMPELSPRKASIDANH</sequence>
<dbReference type="EMBL" id="BAABGA010000009">
    <property type="protein sequence ID" value="GAA4446233.1"/>
    <property type="molecule type" value="Genomic_DNA"/>
</dbReference>
<dbReference type="InterPro" id="IPR035985">
    <property type="entry name" value="Ubiquitin-activating_enz"/>
</dbReference>
<accession>A0ABP8M9N1</accession>
<keyword evidence="2" id="KW-0479">Metal-binding</keyword>
<feature type="domain" description="THIF-type NAD/FAD binding fold" evidence="6">
    <location>
        <begin position="176"/>
        <end position="328"/>
    </location>
</feature>
<gene>
    <name evidence="8" type="ORF">GCM10023156_06900</name>
</gene>
<dbReference type="InterPro" id="IPR028090">
    <property type="entry name" value="JAB_dom_prok"/>
</dbReference>
<keyword evidence="3" id="KW-0378">Hydrolase</keyword>
<name>A0ABP8M9N1_9BACT</name>
<keyword evidence="9" id="KW-1185">Reference proteome</keyword>
<dbReference type="Proteomes" id="UP001500840">
    <property type="component" value="Unassembled WGS sequence"/>
</dbReference>
<reference evidence="9" key="1">
    <citation type="journal article" date="2019" name="Int. J. Syst. Evol. Microbiol.">
        <title>The Global Catalogue of Microorganisms (GCM) 10K type strain sequencing project: providing services to taxonomists for standard genome sequencing and annotation.</title>
        <authorList>
            <consortium name="The Broad Institute Genomics Platform"/>
            <consortium name="The Broad Institute Genome Sequencing Center for Infectious Disease"/>
            <person name="Wu L."/>
            <person name="Ma J."/>
        </authorList>
    </citation>
    <scope>NUCLEOTIDE SEQUENCE [LARGE SCALE GENOMIC DNA]</scope>
    <source>
        <strain evidence="9">JCM 17759</strain>
    </source>
</reference>
<protein>
    <submittedName>
        <fullName evidence="8">ThiF family adenylyltransferase</fullName>
    </submittedName>
</protein>
<proteinExistence type="predicted"/>
<keyword evidence="4" id="KW-0862">Zinc</keyword>
<evidence type="ECO:0000256" key="5">
    <source>
        <dbReference type="ARBA" id="ARBA00023049"/>
    </source>
</evidence>
<dbReference type="GO" id="GO:0016779">
    <property type="term" value="F:nucleotidyltransferase activity"/>
    <property type="evidence" value="ECO:0007669"/>
    <property type="project" value="UniProtKB-KW"/>
</dbReference>
<evidence type="ECO:0000313" key="9">
    <source>
        <dbReference type="Proteomes" id="UP001500840"/>
    </source>
</evidence>
<evidence type="ECO:0000259" key="7">
    <source>
        <dbReference type="Pfam" id="PF14464"/>
    </source>
</evidence>
<evidence type="ECO:0000256" key="1">
    <source>
        <dbReference type="ARBA" id="ARBA00022670"/>
    </source>
</evidence>
<comment type="caution">
    <text evidence="8">The sequence shown here is derived from an EMBL/GenBank/DDBJ whole genome shotgun (WGS) entry which is preliminary data.</text>
</comment>
<keyword evidence="8" id="KW-0808">Transferase</keyword>
<dbReference type="PANTHER" id="PTHR43267:SF1">
    <property type="entry name" value="TRNA THREONYLCARBAMOYLADENOSINE DEHYDRATASE"/>
    <property type="match status" value="1"/>
</dbReference>
<keyword evidence="1" id="KW-0645">Protease</keyword>
<evidence type="ECO:0000256" key="3">
    <source>
        <dbReference type="ARBA" id="ARBA00022801"/>
    </source>
</evidence>
<dbReference type="PANTHER" id="PTHR43267">
    <property type="entry name" value="TRNA THREONYLCARBAMOYLADENOSINE DEHYDRATASE"/>
    <property type="match status" value="1"/>
</dbReference>
<dbReference type="Gene3D" id="3.40.50.720">
    <property type="entry name" value="NAD(P)-binding Rossmann-like Domain"/>
    <property type="match status" value="1"/>
</dbReference>
<evidence type="ECO:0000259" key="6">
    <source>
        <dbReference type="Pfam" id="PF00899"/>
    </source>
</evidence>
<evidence type="ECO:0000256" key="4">
    <source>
        <dbReference type="ARBA" id="ARBA00022833"/>
    </source>
</evidence>
<dbReference type="InterPro" id="IPR000594">
    <property type="entry name" value="ThiF_NAD_FAD-bd"/>
</dbReference>
<evidence type="ECO:0000256" key="2">
    <source>
        <dbReference type="ARBA" id="ARBA00022723"/>
    </source>
</evidence>
<feature type="domain" description="JAB" evidence="7">
    <location>
        <begin position="16"/>
        <end position="109"/>
    </location>
</feature>
<dbReference type="SUPFAM" id="SSF69572">
    <property type="entry name" value="Activating enzymes of the ubiquitin-like proteins"/>
    <property type="match status" value="1"/>
</dbReference>
<dbReference type="Pfam" id="PF14464">
    <property type="entry name" value="Prok-JAB"/>
    <property type="match status" value="1"/>
</dbReference>
<dbReference type="Pfam" id="PF00899">
    <property type="entry name" value="ThiF"/>
    <property type="match status" value="1"/>
</dbReference>
<dbReference type="InterPro" id="IPR045886">
    <property type="entry name" value="ThiF/MoeB/HesA"/>
</dbReference>
<keyword evidence="5" id="KW-0482">Metalloprotease</keyword>
<organism evidence="8 9">
    <name type="scientific">Novipirellula rosea</name>
    <dbReference type="NCBI Taxonomy" id="1031540"/>
    <lineage>
        <taxon>Bacteria</taxon>
        <taxon>Pseudomonadati</taxon>
        <taxon>Planctomycetota</taxon>
        <taxon>Planctomycetia</taxon>
        <taxon>Pirellulales</taxon>
        <taxon>Pirellulaceae</taxon>
        <taxon>Novipirellula</taxon>
    </lineage>
</organism>
<dbReference type="RefSeq" id="WP_345319419.1">
    <property type="nucleotide sequence ID" value="NZ_BAABGA010000009.1"/>
</dbReference>
<keyword evidence="8" id="KW-0548">Nucleotidyltransferase</keyword>